<dbReference type="GO" id="GO:0003824">
    <property type="term" value="F:catalytic activity"/>
    <property type="evidence" value="ECO:0007669"/>
    <property type="project" value="UniProtKB-ARBA"/>
</dbReference>
<dbReference type="OrthoDB" id="5870636at2"/>
<gene>
    <name evidence="2" type="ORF">E2980_20485</name>
</gene>
<organism evidence="2 3">
    <name type="scientific">Cohnella luojiensis</name>
    <dbReference type="NCBI Taxonomy" id="652876"/>
    <lineage>
        <taxon>Bacteria</taxon>
        <taxon>Bacillati</taxon>
        <taxon>Bacillota</taxon>
        <taxon>Bacilli</taxon>
        <taxon>Bacillales</taxon>
        <taxon>Paenibacillaceae</taxon>
        <taxon>Cohnella</taxon>
    </lineage>
</organism>
<accession>A0A4Y8LQP0</accession>
<dbReference type="GO" id="GO:0051537">
    <property type="term" value="F:2 iron, 2 sulfur cluster binding"/>
    <property type="evidence" value="ECO:0007669"/>
    <property type="project" value="InterPro"/>
</dbReference>
<comment type="caution">
    <text evidence="2">The sequence shown here is derived from an EMBL/GenBank/DDBJ whole genome shotgun (WGS) entry which is preliminary data.</text>
</comment>
<dbReference type="EMBL" id="SOMN01000039">
    <property type="protein sequence ID" value="TFE22867.1"/>
    <property type="molecule type" value="Genomic_DNA"/>
</dbReference>
<protein>
    <recommendedName>
        <fullName evidence="1">Aerobactin siderophore biosynthesis IucA/IucC-like C-terminal domain-containing protein</fullName>
    </recommendedName>
</protein>
<dbReference type="AlphaFoldDB" id="A0A4Y8LQP0"/>
<proteinExistence type="predicted"/>
<dbReference type="Pfam" id="PF06276">
    <property type="entry name" value="FhuF"/>
    <property type="match status" value="1"/>
</dbReference>
<dbReference type="Proteomes" id="UP000297900">
    <property type="component" value="Unassembled WGS sequence"/>
</dbReference>
<evidence type="ECO:0000259" key="1">
    <source>
        <dbReference type="Pfam" id="PF06276"/>
    </source>
</evidence>
<feature type="domain" description="Aerobactin siderophore biosynthesis IucA/IucC-like C-terminal" evidence="1">
    <location>
        <begin position="63"/>
        <end position="174"/>
    </location>
</feature>
<sequence length="261" mass="29663">MLIEYTPEEIDVLVKDHRLALEPSADRRYSMPATVLLDQDKSLAYLDKVGSIFEAASNVANASLFAKRYSFLIIASSLYAMSRYDKSLDYSIGNCHVESHHQGQTWLPKVRLTDWQVTAPGEGGRNEWRDQVIRNVFADNLSKAWRALSKSASVSISVLWENTAIYVYWLYENKFMEGADAELKVRLQADYDYLRSEAPAHLFGVTKNPLAKFDSPKVVTCASDHPIRIRKTCCYYYLASDESNDFCSSCPKRHYEAVSIG</sequence>
<dbReference type="RefSeq" id="WP_135154109.1">
    <property type="nucleotide sequence ID" value="NZ_SOMN01000039.1"/>
</dbReference>
<reference evidence="2 3" key="1">
    <citation type="submission" date="2019-03" db="EMBL/GenBank/DDBJ databases">
        <title>Cohnella endophytica sp. nov., a novel endophytic bacterium isolated from bark of Sonneratia apetala.</title>
        <authorList>
            <person name="Tuo L."/>
        </authorList>
    </citation>
    <scope>NUCLEOTIDE SEQUENCE [LARGE SCALE GENOMIC DNA]</scope>
    <source>
        <strain evidence="2 3">CCTCC AB 208254</strain>
    </source>
</reference>
<name>A0A4Y8LQP0_9BACL</name>
<dbReference type="InterPro" id="IPR022770">
    <property type="entry name" value="IucA/IucC-like_C"/>
</dbReference>
<evidence type="ECO:0000313" key="3">
    <source>
        <dbReference type="Proteomes" id="UP000297900"/>
    </source>
</evidence>
<keyword evidence="3" id="KW-1185">Reference proteome</keyword>
<evidence type="ECO:0000313" key="2">
    <source>
        <dbReference type="EMBL" id="TFE22867.1"/>
    </source>
</evidence>